<evidence type="ECO:0000313" key="2">
    <source>
        <dbReference type="Proteomes" id="UP000298030"/>
    </source>
</evidence>
<comment type="caution">
    <text evidence="1">The sequence shown here is derived from an EMBL/GenBank/DDBJ whole genome shotgun (WGS) entry which is preliminary data.</text>
</comment>
<dbReference type="Proteomes" id="UP000298030">
    <property type="component" value="Unassembled WGS sequence"/>
</dbReference>
<accession>A0A4Y7SFY6</accession>
<reference evidence="1 2" key="1">
    <citation type="journal article" date="2019" name="Nat. Ecol. Evol.">
        <title>Megaphylogeny resolves global patterns of mushroom evolution.</title>
        <authorList>
            <person name="Varga T."/>
            <person name="Krizsan K."/>
            <person name="Foldi C."/>
            <person name="Dima B."/>
            <person name="Sanchez-Garcia M."/>
            <person name="Sanchez-Ramirez S."/>
            <person name="Szollosi G.J."/>
            <person name="Szarkandi J.G."/>
            <person name="Papp V."/>
            <person name="Albert L."/>
            <person name="Andreopoulos W."/>
            <person name="Angelini C."/>
            <person name="Antonin V."/>
            <person name="Barry K.W."/>
            <person name="Bougher N.L."/>
            <person name="Buchanan P."/>
            <person name="Buyck B."/>
            <person name="Bense V."/>
            <person name="Catcheside P."/>
            <person name="Chovatia M."/>
            <person name="Cooper J."/>
            <person name="Damon W."/>
            <person name="Desjardin D."/>
            <person name="Finy P."/>
            <person name="Geml J."/>
            <person name="Haridas S."/>
            <person name="Hughes K."/>
            <person name="Justo A."/>
            <person name="Karasinski D."/>
            <person name="Kautmanova I."/>
            <person name="Kiss B."/>
            <person name="Kocsube S."/>
            <person name="Kotiranta H."/>
            <person name="LaButti K.M."/>
            <person name="Lechner B.E."/>
            <person name="Liimatainen K."/>
            <person name="Lipzen A."/>
            <person name="Lukacs Z."/>
            <person name="Mihaltcheva S."/>
            <person name="Morgado L.N."/>
            <person name="Niskanen T."/>
            <person name="Noordeloos M.E."/>
            <person name="Ohm R.A."/>
            <person name="Ortiz-Santana B."/>
            <person name="Ovrebo C."/>
            <person name="Racz N."/>
            <person name="Riley R."/>
            <person name="Savchenko A."/>
            <person name="Shiryaev A."/>
            <person name="Soop K."/>
            <person name="Spirin V."/>
            <person name="Szebenyi C."/>
            <person name="Tomsovsky M."/>
            <person name="Tulloss R.E."/>
            <person name="Uehling J."/>
            <person name="Grigoriev I.V."/>
            <person name="Vagvolgyi C."/>
            <person name="Papp T."/>
            <person name="Martin F.M."/>
            <person name="Miettinen O."/>
            <person name="Hibbett D.S."/>
            <person name="Nagy L.G."/>
        </authorList>
    </citation>
    <scope>NUCLEOTIDE SEQUENCE [LARGE SCALE GENOMIC DNA]</scope>
    <source>
        <strain evidence="1 2">FP101781</strain>
    </source>
</reference>
<name>A0A4Y7SFY6_COPMI</name>
<dbReference type="AlphaFoldDB" id="A0A4Y7SFY6"/>
<proteinExistence type="predicted"/>
<evidence type="ECO:0008006" key="3">
    <source>
        <dbReference type="Google" id="ProtNLM"/>
    </source>
</evidence>
<evidence type="ECO:0000313" key="1">
    <source>
        <dbReference type="EMBL" id="TEB20755.1"/>
    </source>
</evidence>
<dbReference type="OrthoDB" id="3127928at2759"/>
<keyword evidence="2" id="KW-1185">Reference proteome</keyword>
<protein>
    <recommendedName>
        <fullName evidence="3">F-box domain-containing protein</fullName>
    </recommendedName>
</protein>
<organism evidence="1 2">
    <name type="scientific">Coprinellus micaceus</name>
    <name type="common">Glistening ink-cap mushroom</name>
    <name type="synonym">Coprinus micaceus</name>
    <dbReference type="NCBI Taxonomy" id="71717"/>
    <lineage>
        <taxon>Eukaryota</taxon>
        <taxon>Fungi</taxon>
        <taxon>Dikarya</taxon>
        <taxon>Basidiomycota</taxon>
        <taxon>Agaricomycotina</taxon>
        <taxon>Agaricomycetes</taxon>
        <taxon>Agaricomycetidae</taxon>
        <taxon>Agaricales</taxon>
        <taxon>Agaricineae</taxon>
        <taxon>Psathyrellaceae</taxon>
        <taxon>Coprinellus</taxon>
    </lineage>
</organism>
<sequence length="425" mass="47510">MLLSLPPELIELIVDEVSRSSDGRPSLKSLSRVAKAWTHPCQQHLWAKAIFFTSQGTAGHSKTRLLARRIMSHPHIGTHVRTLKYWAQTPDTGKRRNQREDLERVAGALTCMTNLVDVTLGYGWGNITLAFDECPASWQEAIARVIIAPSLQHLELHNISRIPFELLERALGNLVGVALLGCQFKRQESQGTALGRNFERSITALGGITCDSRSYRSLQRCLYPRSEVQPCGPELSSVGRLELTIDTPLDDCHLLRNLTKLTNLHLCFIKSSAPDSEHPPFGAVLLQVHPSVYTSLTRLTVTAHQGISMSSTTDPLLGLCSEEILPKFSSLQTLHLELHFEFDNLIGHVPNASVELWFQSPSWGRLDAILSRPASFAKLQEVCIEIYLRRIASSISERISSLLRRSSFTGLQRRDSEEEGFSFEL</sequence>
<feature type="non-terminal residue" evidence="1">
    <location>
        <position position="425"/>
    </location>
</feature>
<dbReference type="EMBL" id="QPFP01000132">
    <property type="protein sequence ID" value="TEB20755.1"/>
    <property type="molecule type" value="Genomic_DNA"/>
</dbReference>
<gene>
    <name evidence="1" type="ORF">FA13DRAFT_1742678</name>
</gene>